<name>A0ABQ5Y439_9VIBR</name>
<protein>
    <recommendedName>
        <fullName evidence="4">Fimbrial protein</fullName>
    </recommendedName>
</protein>
<proteinExistence type="predicted"/>
<evidence type="ECO:0000313" key="3">
    <source>
        <dbReference type="Proteomes" id="UP001156669"/>
    </source>
</evidence>
<reference evidence="3" key="1">
    <citation type="journal article" date="2019" name="Int. J. Syst. Evol. Microbiol.">
        <title>The Global Catalogue of Microorganisms (GCM) 10K type strain sequencing project: providing services to taxonomists for standard genome sequencing and annotation.</title>
        <authorList>
            <consortium name="The Broad Institute Genomics Platform"/>
            <consortium name="The Broad Institute Genome Sequencing Center for Infectious Disease"/>
            <person name="Wu L."/>
            <person name="Ma J."/>
        </authorList>
    </citation>
    <scope>NUCLEOTIDE SEQUENCE [LARGE SCALE GENOMIC DNA]</scope>
    <source>
        <strain evidence="3">NBRC 110633</strain>
    </source>
</reference>
<feature type="chain" id="PRO_5045907104" description="Fimbrial protein" evidence="1">
    <location>
        <begin position="19"/>
        <end position="346"/>
    </location>
</feature>
<dbReference type="RefSeq" id="WP_045401429.1">
    <property type="nucleotide sequence ID" value="NZ_BBLD01000044.1"/>
</dbReference>
<sequence length="346" mass="37528">MVRSAYWLMLLASPLAQSATLNIIVEGQQLRLDNAITLGGSSYTLSDWTVASGLAPTERFLPGAYLANKPNEVTLTGPTGATINAPIALNGVQYNVSSNAYVRNDTQLMSPTCTTSQLSGNIVTLSDSSVQNCSADFSLDYSTAVTPFYFYRPTFEMDTSALLNALQGQDKGLYTTTIPADVRYYYQSSGGALTYRVLSDVFTINIDYVPNSLESIDVSGDGVLEPVYDTANHTVSAETTFNITAMGTFSTGLSMTLLTHDFKLTSSTGESEIPFSIECPSSNCEDQIWVEDGVNRLTNDETSYVVDAPTSTINFDLNVNYQDIPSTEVESGTYSGSFTVMFEELY</sequence>
<evidence type="ECO:0000256" key="1">
    <source>
        <dbReference type="SAM" id="SignalP"/>
    </source>
</evidence>
<organism evidence="2 3">
    <name type="scientific">Vibrio hyugaensis</name>
    <dbReference type="NCBI Taxonomy" id="1534743"/>
    <lineage>
        <taxon>Bacteria</taxon>
        <taxon>Pseudomonadati</taxon>
        <taxon>Pseudomonadota</taxon>
        <taxon>Gammaproteobacteria</taxon>
        <taxon>Vibrionales</taxon>
        <taxon>Vibrionaceae</taxon>
        <taxon>Vibrio</taxon>
    </lineage>
</organism>
<evidence type="ECO:0000313" key="2">
    <source>
        <dbReference type="EMBL" id="GLR03870.1"/>
    </source>
</evidence>
<comment type="caution">
    <text evidence="2">The sequence shown here is derived from an EMBL/GenBank/DDBJ whole genome shotgun (WGS) entry which is preliminary data.</text>
</comment>
<gene>
    <name evidence="2" type="ORF">GCM10007906_14570</name>
</gene>
<keyword evidence="1" id="KW-0732">Signal</keyword>
<dbReference type="EMBL" id="BSOE01000019">
    <property type="protein sequence ID" value="GLR03870.1"/>
    <property type="molecule type" value="Genomic_DNA"/>
</dbReference>
<dbReference type="Proteomes" id="UP001156669">
    <property type="component" value="Unassembled WGS sequence"/>
</dbReference>
<keyword evidence="3" id="KW-1185">Reference proteome</keyword>
<evidence type="ECO:0008006" key="4">
    <source>
        <dbReference type="Google" id="ProtNLM"/>
    </source>
</evidence>
<accession>A0ABQ5Y439</accession>
<feature type="signal peptide" evidence="1">
    <location>
        <begin position="1"/>
        <end position="18"/>
    </location>
</feature>